<evidence type="ECO:0000256" key="2">
    <source>
        <dbReference type="ARBA" id="ARBA00022490"/>
    </source>
</evidence>
<dbReference type="InterPro" id="IPR056158">
    <property type="entry name" value="Beta-prop_IFT121_2nd"/>
</dbReference>
<dbReference type="Gene3D" id="1.25.40.470">
    <property type="match status" value="2"/>
</dbReference>
<dbReference type="Pfam" id="PF25768">
    <property type="entry name" value="TPR_IFT121"/>
    <property type="match status" value="1"/>
</dbReference>
<name>A0A7S2L5M5_9STRA</name>
<reference evidence="12" key="1">
    <citation type="submission" date="2021-01" db="EMBL/GenBank/DDBJ databases">
        <authorList>
            <person name="Corre E."/>
            <person name="Pelletier E."/>
            <person name="Niang G."/>
            <person name="Scheremetjew M."/>
            <person name="Finn R."/>
            <person name="Kale V."/>
            <person name="Holt S."/>
            <person name="Cochrane G."/>
            <person name="Meng A."/>
            <person name="Brown T."/>
            <person name="Cohen L."/>
        </authorList>
    </citation>
    <scope>NUCLEOTIDE SEQUENCE</scope>
    <source>
        <strain evidence="12">B650</strain>
    </source>
</reference>
<dbReference type="Pfam" id="PF23145">
    <property type="entry name" value="Zf_2nd_IFT121"/>
    <property type="match status" value="1"/>
</dbReference>
<proteinExistence type="predicted"/>
<evidence type="ECO:0000259" key="11">
    <source>
        <dbReference type="Pfam" id="PF25768"/>
    </source>
</evidence>
<sequence length="730" mass="83213">MHTTFWNIRSDERHCVRSPHLKAVISSEERVVMVRRDCKNRNACILQLCDCIGGTINLKAVGIYPESYCMDSNFVIVTDGRVIFVWVYSSQEDYRGSDELIFDIDEILNIKSVATTRSGSNQIPVALAVASSNSKLYVARVNGTLLCFSLPLLVLERTFTFDPLIRPTVLKLNCSSTKLSMISLNGGLSVFDLAKNSSKTRSSTTSTLSPLVQRKDTWDMIWDDDNPEAIAYIEKAKVGSCILSNDGNSLEFQETCSGYLLRSCSTHISAIMLDDIFSASFMKICTLIQRFDSKTLLLLSERIEEEGLVKAISFAEKHNQDYIWRALARAAIDQRRLDIAEKMFFRLQDYVGIRFIKRAQQQIDEIRQDAEIAFFLQDFNSAESIFRFDLALNLRLSLNDVHGVLRIVRQSEYNDDDISLYSAWDRVGDIYFDRFDWPAALTYYSKASSFEKMAECCCLLEDFDGLKAIRQNIVDQSPLSNHIDGIFQSFGMDSRDKRMTETYSTNTDSLMSEFDNDVRSLLSDSALMAAASPILRQKVSVMKAFKVQQEKIIRGVNAWRDSAALHYFILAHRQLYNGNLQFCMRTAIKCSEYGDVNVFDERATWQLIALSSFHLQYHEVLRRALIKLETLSSWHNEEVTVLGQYRDLNLHIFGLTKEEKPTSATLESVYENFLEHGHTYNACTLTGQAIFDDSPFLSCNCCNHNMLKKEGRKKVMSCALCRSNIILSLD</sequence>
<evidence type="ECO:0000256" key="3">
    <source>
        <dbReference type="ARBA" id="ARBA00022574"/>
    </source>
</evidence>
<keyword evidence="5" id="KW-0970">Cilium biogenesis/degradation</keyword>
<keyword evidence="6" id="KW-0969">Cilium</keyword>
<dbReference type="GO" id="GO:0030991">
    <property type="term" value="C:intraciliary transport particle A"/>
    <property type="evidence" value="ECO:0007669"/>
    <property type="project" value="TreeGrafter"/>
</dbReference>
<dbReference type="InterPro" id="IPR057979">
    <property type="entry name" value="TPR_IFT121"/>
</dbReference>
<evidence type="ECO:0000256" key="1">
    <source>
        <dbReference type="ARBA" id="ARBA00004120"/>
    </source>
</evidence>
<feature type="domain" description="IFT121 second beta-propeller" evidence="10">
    <location>
        <begin position="4"/>
        <end position="278"/>
    </location>
</feature>
<evidence type="ECO:0000256" key="8">
    <source>
        <dbReference type="ARBA" id="ARBA00023273"/>
    </source>
</evidence>
<comment type="subcellular location">
    <subcellularLocation>
        <location evidence="1">Cytoplasm</location>
        <location evidence="1">Cytoskeleton</location>
        <location evidence="1">Cilium basal body</location>
    </subcellularLocation>
</comment>
<evidence type="ECO:0000259" key="10">
    <source>
        <dbReference type="Pfam" id="PF23390"/>
    </source>
</evidence>
<evidence type="ECO:0000259" key="9">
    <source>
        <dbReference type="Pfam" id="PF23145"/>
    </source>
</evidence>
<dbReference type="GO" id="GO:0097730">
    <property type="term" value="C:non-motile cilium"/>
    <property type="evidence" value="ECO:0007669"/>
    <property type="project" value="TreeGrafter"/>
</dbReference>
<dbReference type="GO" id="GO:1905515">
    <property type="term" value="P:non-motile cilium assembly"/>
    <property type="evidence" value="ECO:0007669"/>
    <property type="project" value="TreeGrafter"/>
</dbReference>
<dbReference type="PANTHER" id="PTHR12764">
    <property type="entry name" value="WD REPEAT DOMAIN-RELATED"/>
    <property type="match status" value="1"/>
</dbReference>
<keyword evidence="4" id="KW-0677">Repeat</keyword>
<dbReference type="InterPro" id="IPR036322">
    <property type="entry name" value="WD40_repeat_dom_sf"/>
</dbReference>
<dbReference type="SUPFAM" id="SSF50978">
    <property type="entry name" value="WD40 repeat-like"/>
    <property type="match status" value="1"/>
</dbReference>
<dbReference type="AlphaFoldDB" id="A0A7S2L5M5"/>
<evidence type="ECO:0000256" key="7">
    <source>
        <dbReference type="ARBA" id="ARBA00023212"/>
    </source>
</evidence>
<dbReference type="Pfam" id="PF23390">
    <property type="entry name" value="Beta-prop_WDR35_2nd"/>
    <property type="match status" value="1"/>
</dbReference>
<dbReference type="InterPro" id="IPR056170">
    <property type="entry name" value="Znf_IFT121-like"/>
</dbReference>
<evidence type="ECO:0000256" key="4">
    <source>
        <dbReference type="ARBA" id="ARBA00022737"/>
    </source>
</evidence>
<evidence type="ECO:0000313" key="12">
    <source>
        <dbReference type="EMBL" id="CAD9596608.1"/>
    </source>
</evidence>
<organism evidence="12">
    <name type="scientific">Leptocylindrus danicus</name>
    <dbReference type="NCBI Taxonomy" id="163516"/>
    <lineage>
        <taxon>Eukaryota</taxon>
        <taxon>Sar</taxon>
        <taxon>Stramenopiles</taxon>
        <taxon>Ochrophyta</taxon>
        <taxon>Bacillariophyta</taxon>
        <taxon>Coscinodiscophyceae</taxon>
        <taxon>Chaetocerotophycidae</taxon>
        <taxon>Leptocylindrales</taxon>
        <taxon>Leptocylindraceae</taxon>
        <taxon>Leptocylindrus</taxon>
    </lineage>
</organism>
<evidence type="ECO:0000256" key="5">
    <source>
        <dbReference type="ARBA" id="ARBA00022794"/>
    </source>
</evidence>
<keyword evidence="2" id="KW-0963">Cytoplasm</keyword>
<gene>
    <name evidence="12" type="ORF">LDAN0321_LOCUS15238</name>
</gene>
<protein>
    <submittedName>
        <fullName evidence="12">Uncharacterized protein</fullName>
    </submittedName>
</protein>
<feature type="domain" description="IFT121-like TPR repeats" evidence="11">
    <location>
        <begin position="557"/>
        <end position="655"/>
    </location>
</feature>
<feature type="domain" description="IFT121-like zinc finger" evidence="9">
    <location>
        <begin position="682"/>
        <end position="725"/>
    </location>
</feature>
<evidence type="ECO:0000256" key="6">
    <source>
        <dbReference type="ARBA" id="ARBA00023069"/>
    </source>
</evidence>
<accession>A0A7S2L5M5</accession>
<dbReference type="GO" id="GO:0035721">
    <property type="term" value="P:intraciliary retrograde transport"/>
    <property type="evidence" value="ECO:0007669"/>
    <property type="project" value="TreeGrafter"/>
</dbReference>
<keyword evidence="7" id="KW-0206">Cytoskeleton</keyword>
<keyword evidence="8" id="KW-0966">Cell projection</keyword>
<dbReference type="PANTHER" id="PTHR12764:SF5">
    <property type="entry name" value="LD29485P"/>
    <property type="match status" value="1"/>
</dbReference>
<dbReference type="GO" id="GO:0061512">
    <property type="term" value="P:protein localization to cilium"/>
    <property type="evidence" value="ECO:0007669"/>
    <property type="project" value="TreeGrafter"/>
</dbReference>
<keyword evidence="3" id="KW-0853">WD repeat</keyword>
<dbReference type="EMBL" id="HBGY01024541">
    <property type="protein sequence ID" value="CAD9596608.1"/>
    <property type="molecule type" value="Transcribed_RNA"/>
</dbReference>
<dbReference type="InterPro" id="IPR039857">
    <property type="entry name" value="Ift122/121"/>
</dbReference>